<feature type="compositionally biased region" description="Polar residues" evidence="1">
    <location>
        <begin position="113"/>
        <end position="140"/>
    </location>
</feature>
<dbReference type="EMBL" id="JAKOGI010000122">
    <property type="protein sequence ID" value="KAJ8443297.1"/>
    <property type="molecule type" value="Genomic_DNA"/>
</dbReference>
<organism evidence="2 3">
    <name type="scientific">Carnegiea gigantea</name>
    <dbReference type="NCBI Taxonomy" id="171969"/>
    <lineage>
        <taxon>Eukaryota</taxon>
        <taxon>Viridiplantae</taxon>
        <taxon>Streptophyta</taxon>
        <taxon>Embryophyta</taxon>
        <taxon>Tracheophyta</taxon>
        <taxon>Spermatophyta</taxon>
        <taxon>Magnoliopsida</taxon>
        <taxon>eudicotyledons</taxon>
        <taxon>Gunneridae</taxon>
        <taxon>Pentapetalae</taxon>
        <taxon>Caryophyllales</taxon>
        <taxon>Cactineae</taxon>
        <taxon>Cactaceae</taxon>
        <taxon>Cactoideae</taxon>
        <taxon>Echinocereeae</taxon>
        <taxon>Carnegiea</taxon>
    </lineage>
</organism>
<protein>
    <submittedName>
        <fullName evidence="2">Uncharacterized protein</fullName>
    </submittedName>
</protein>
<sequence length="336" mass="37879">MSNVNVMADHDVFIKNLRYDIRRYEDIDLNILDVGEKREEEENDEEEEAEEEEFEDFFSDEDEELGVGDMCLDDSGNEDDDPDSDDESTPSNTAPSANASPSPTPGTTSIPNRTSPLPNPDCSSFSSPRIQTPVFNSEESPQLDVDADCIQEEERLRFDQMKKDCFAQSFMGKSFEKALKFMRENMMLLILHGGRFINQFVICGLMNTRQKYVQKLSETQATQTTQATFDGSIPSSPSQPSYNEQMKIWIDTNGLTKGGRLRGFGPEGDIYTNSQGPCSIQNHGKAYTNTFATFVDKNKSHKKVLDDVQAKLTLELAKSKKQTKKVHKNVKTTQDI</sequence>
<feature type="region of interest" description="Disordered" evidence="1">
    <location>
        <begin position="35"/>
        <end position="143"/>
    </location>
</feature>
<evidence type="ECO:0000313" key="2">
    <source>
        <dbReference type="EMBL" id="KAJ8443297.1"/>
    </source>
</evidence>
<feature type="compositionally biased region" description="Low complexity" evidence="1">
    <location>
        <begin position="89"/>
        <end position="112"/>
    </location>
</feature>
<evidence type="ECO:0000256" key="1">
    <source>
        <dbReference type="SAM" id="MobiDB-lite"/>
    </source>
</evidence>
<dbReference type="Proteomes" id="UP001153076">
    <property type="component" value="Unassembled WGS sequence"/>
</dbReference>
<comment type="caution">
    <text evidence="2">The sequence shown here is derived from an EMBL/GenBank/DDBJ whole genome shotgun (WGS) entry which is preliminary data.</text>
</comment>
<dbReference type="AlphaFoldDB" id="A0A9Q1KIE5"/>
<proteinExistence type="predicted"/>
<feature type="compositionally biased region" description="Acidic residues" evidence="1">
    <location>
        <begin position="41"/>
        <end position="88"/>
    </location>
</feature>
<evidence type="ECO:0000313" key="3">
    <source>
        <dbReference type="Proteomes" id="UP001153076"/>
    </source>
</evidence>
<accession>A0A9Q1KIE5</accession>
<reference evidence="2" key="1">
    <citation type="submission" date="2022-04" db="EMBL/GenBank/DDBJ databases">
        <title>Carnegiea gigantea Genome sequencing and assembly v2.</title>
        <authorList>
            <person name="Copetti D."/>
            <person name="Sanderson M.J."/>
            <person name="Burquez A."/>
            <person name="Wojciechowski M.F."/>
        </authorList>
    </citation>
    <scope>NUCLEOTIDE SEQUENCE</scope>
    <source>
        <strain evidence="2">SGP5-SGP5p</strain>
        <tissue evidence="2">Aerial part</tissue>
    </source>
</reference>
<name>A0A9Q1KIE5_9CARY</name>
<keyword evidence="3" id="KW-1185">Reference proteome</keyword>
<gene>
    <name evidence="2" type="ORF">Cgig2_015775</name>
</gene>